<dbReference type="Proteomes" id="UP000769780">
    <property type="component" value="Unassembled WGS sequence"/>
</dbReference>
<dbReference type="EMBL" id="JACWFH010000005">
    <property type="protein sequence ID" value="MBY0095544.1"/>
    <property type="molecule type" value="Genomic_DNA"/>
</dbReference>
<proteinExistence type="predicted"/>
<organism evidence="1 2">
    <name type="scientific">Mesobacillus maritimus</name>
    <dbReference type="NCBI Taxonomy" id="1643336"/>
    <lineage>
        <taxon>Bacteria</taxon>
        <taxon>Bacillati</taxon>
        <taxon>Bacillota</taxon>
        <taxon>Bacilli</taxon>
        <taxon>Bacillales</taxon>
        <taxon>Bacillaceae</taxon>
        <taxon>Mesobacillus</taxon>
    </lineage>
</organism>
<sequence>MPIIGYPFIDTDEFIHLTEELDKHVRQPAVDAKIDDTGKIIPESAGVELNKDRFEEEFYSFFHKGNLSTIHLPVRRIYPRVDSELLANIRTKLIGHYVTYFNSRNKQRSHNISLAAEAINNHVVFPGETFSFNQTVGMRTKEKGYLPAPIIVRGELSEGIGGGICQVSSTLFNAVDRSGLQIVKRYSHSKRVPYVPPGRDATVSWYGPDFSFKNIYNQPILIRTQAKSGMMAVMMFSSDDINVQPRQIPSMGDFR</sequence>
<dbReference type="PANTHER" id="PTHR35788">
    <property type="entry name" value="EXPORTED PROTEIN-RELATED"/>
    <property type="match status" value="1"/>
</dbReference>
<dbReference type="InterPro" id="IPR052913">
    <property type="entry name" value="Glycopeptide_resist_protein"/>
</dbReference>
<dbReference type="PANTHER" id="PTHR35788:SF1">
    <property type="entry name" value="EXPORTED PROTEIN"/>
    <property type="match status" value="1"/>
</dbReference>
<comment type="caution">
    <text evidence="1">The sequence shown here is derived from an EMBL/GenBank/DDBJ whole genome shotgun (WGS) entry which is preliminary data.</text>
</comment>
<accession>A0ABS7JZW2</accession>
<name>A0ABS7JZW2_9BACI</name>
<dbReference type="InterPro" id="IPR007391">
    <property type="entry name" value="Vancomycin_resist_VanW"/>
</dbReference>
<protein>
    <submittedName>
        <fullName evidence="1">VanW family protein</fullName>
    </submittedName>
</protein>
<evidence type="ECO:0000313" key="2">
    <source>
        <dbReference type="Proteomes" id="UP000769780"/>
    </source>
</evidence>
<dbReference type="Pfam" id="PF04294">
    <property type="entry name" value="VanW"/>
    <property type="match status" value="1"/>
</dbReference>
<keyword evidence="2" id="KW-1185">Reference proteome</keyword>
<reference evidence="1 2" key="1">
    <citation type="submission" date="2020-07" db="EMBL/GenBank/DDBJ databases">
        <title>Fungal Genomes of the International Space Station.</title>
        <authorList>
            <person name="Seuylemezian A."/>
            <person name="Singh N.K."/>
            <person name="Wood J."/>
            <person name="Venkateswaran K."/>
        </authorList>
    </citation>
    <scope>NUCLEOTIDE SEQUENCE [LARGE SCALE GENOMIC DNA]</scope>
    <source>
        <strain evidence="1 2">PL-B2</strain>
    </source>
</reference>
<gene>
    <name evidence="1" type="ORF">H0185_01750</name>
</gene>
<evidence type="ECO:0000313" key="1">
    <source>
        <dbReference type="EMBL" id="MBY0095544.1"/>
    </source>
</evidence>